<organism evidence="1 2">
    <name type="scientific">Lentinus brumalis</name>
    <dbReference type="NCBI Taxonomy" id="2498619"/>
    <lineage>
        <taxon>Eukaryota</taxon>
        <taxon>Fungi</taxon>
        <taxon>Dikarya</taxon>
        <taxon>Basidiomycota</taxon>
        <taxon>Agaricomycotina</taxon>
        <taxon>Agaricomycetes</taxon>
        <taxon>Polyporales</taxon>
        <taxon>Polyporaceae</taxon>
        <taxon>Lentinus</taxon>
    </lineage>
</organism>
<accession>A0A371DP00</accession>
<evidence type="ECO:0000313" key="2">
    <source>
        <dbReference type="Proteomes" id="UP000256964"/>
    </source>
</evidence>
<protein>
    <submittedName>
        <fullName evidence="1">Uncharacterized protein</fullName>
    </submittedName>
</protein>
<dbReference type="OrthoDB" id="2423701at2759"/>
<evidence type="ECO:0000313" key="1">
    <source>
        <dbReference type="EMBL" id="RDX54270.1"/>
    </source>
</evidence>
<keyword evidence="2" id="KW-1185">Reference proteome</keyword>
<gene>
    <name evidence="1" type="ORF">OH76DRAFT_1479275</name>
</gene>
<dbReference type="EMBL" id="KZ857385">
    <property type="protein sequence ID" value="RDX54270.1"/>
    <property type="molecule type" value="Genomic_DNA"/>
</dbReference>
<name>A0A371DP00_9APHY</name>
<dbReference type="AlphaFoldDB" id="A0A371DP00"/>
<sequence length="182" mass="20507">MYCTHDAYQLSDALPFPITAALPEDFSRDADDIAVWQAAVKPATRFVQNPFMFCSPFEPVTQLLFNRADKMTAAEVIGDMRGIFEGKSTPAPGTFFVTTAQEYVQYQSCVRFRLSKRRVERMREDGLRWSMVAYRSDNGIQSTLPAPIASWKVLTSDAEEIPTSRYAPERHGLDQSDGCCLC</sequence>
<reference evidence="1 2" key="1">
    <citation type="journal article" date="2018" name="Biotechnol. Biofuels">
        <title>Integrative visual omics of the white-rot fungus Polyporus brumalis exposes the biotechnological potential of its oxidative enzymes for delignifying raw plant biomass.</title>
        <authorList>
            <person name="Miyauchi S."/>
            <person name="Rancon A."/>
            <person name="Drula E."/>
            <person name="Hage H."/>
            <person name="Chaduli D."/>
            <person name="Favel A."/>
            <person name="Grisel S."/>
            <person name="Henrissat B."/>
            <person name="Herpoel-Gimbert I."/>
            <person name="Ruiz-Duenas F.J."/>
            <person name="Chevret D."/>
            <person name="Hainaut M."/>
            <person name="Lin J."/>
            <person name="Wang M."/>
            <person name="Pangilinan J."/>
            <person name="Lipzen A."/>
            <person name="Lesage-Meessen L."/>
            <person name="Navarro D."/>
            <person name="Riley R."/>
            <person name="Grigoriev I.V."/>
            <person name="Zhou S."/>
            <person name="Raouche S."/>
            <person name="Rosso M.N."/>
        </authorList>
    </citation>
    <scope>NUCLEOTIDE SEQUENCE [LARGE SCALE GENOMIC DNA]</scope>
    <source>
        <strain evidence="1 2">BRFM 1820</strain>
    </source>
</reference>
<dbReference type="Proteomes" id="UP000256964">
    <property type="component" value="Unassembled WGS sequence"/>
</dbReference>
<proteinExistence type="predicted"/>
<dbReference type="STRING" id="139420.A0A371DP00"/>